<dbReference type="Gene3D" id="3.50.50.60">
    <property type="entry name" value="FAD/NAD(P)-binding domain"/>
    <property type="match status" value="1"/>
</dbReference>
<dbReference type="AlphaFoldDB" id="A0A2R6NW31"/>
<dbReference type="Gene3D" id="3.30.560.10">
    <property type="entry name" value="Glucose Oxidase, domain 3"/>
    <property type="match status" value="1"/>
</dbReference>
<feature type="chain" id="PRO_5015363129" description="Glucose-methanol-choline oxidoreductase N-terminal domain-containing protein" evidence="6">
    <location>
        <begin position="20"/>
        <end position="658"/>
    </location>
</feature>
<keyword evidence="9" id="KW-1185">Reference proteome</keyword>
<keyword evidence="6" id="KW-0732">Signal</keyword>
<gene>
    <name evidence="8" type="ORF">PHLCEN_2v7608</name>
</gene>
<feature type="domain" description="Glucose-methanol-choline oxidoreductase N-terminal" evidence="7">
    <location>
        <begin position="305"/>
        <end position="319"/>
    </location>
</feature>
<dbReference type="InterPro" id="IPR007867">
    <property type="entry name" value="GMC_OxRtase_C"/>
</dbReference>
<keyword evidence="4 5" id="KW-0274">FAD</keyword>
<dbReference type="GO" id="GO:0016614">
    <property type="term" value="F:oxidoreductase activity, acting on CH-OH group of donors"/>
    <property type="evidence" value="ECO:0007669"/>
    <property type="project" value="InterPro"/>
</dbReference>
<comment type="cofactor">
    <cofactor evidence="1 5">
        <name>FAD</name>
        <dbReference type="ChEBI" id="CHEBI:57692"/>
    </cofactor>
</comment>
<protein>
    <recommendedName>
        <fullName evidence="7">Glucose-methanol-choline oxidoreductase N-terminal domain-containing protein</fullName>
    </recommendedName>
</protein>
<evidence type="ECO:0000313" key="9">
    <source>
        <dbReference type="Proteomes" id="UP000186601"/>
    </source>
</evidence>
<evidence type="ECO:0000256" key="4">
    <source>
        <dbReference type="ARBA" id="ARBA00022827"/>
    </source>
</evidence>
<dbReference type="Proteomes" id="UP000186601">
    <property type="component" value="Unassembled WGS sequence"/>
</dbReference>
<dbReference type="OrthoDB" id="269227at2759"/>
<reference evidence="8 9" key="1">
    <citation type="submission" date="2018-02" db="EMBL/GenBank/DDBJ databases">
        <title>Genome sequence of the basidiomycete white-rot fungus Phlebia centrifuga.</title>
        <authorList>
            <person name="Granchi Z."/>
            <person name="Peng M."/>
            <person name="de Vries R.P."/>
            <person name="Hilden K."/>
            <person name="Makela M.R."/>
            <person name="Grigoriev I."/>
            <person name="Riley R."/>
        </authorList>
    </citation>
    <scope>NUCLEOTIDE SEQUENCE [LARGE SCALE GENOMIC DNA]</scope>
    <source>
        <strain evidence="8 9">FBCC195</strain>
    </source>
</reference>
<accession>A0A2R6NW31</accession>
<evidence type="ECO:0000256" key="1">
    <source>
        <dbReference type="ARBA" id="ARBA00001974"/>
    </source>
</evidence>
<dbReference type="SUPFAM" id="SSF51905">
    <property type="entry name" value="FAD/NAD(P)-binding domain"/>
    <property type="match status" value="1"/>
</dbReference>
<dbReference type="GO" id="GO:0050660">
    <property type="term" value="F:flavin adenine dinucleotide binding"/>
    <property type="evidence" value="ECO:0007669"/>
    <property type="project" value="InterPro"/>
</dbReference>
<dbReference type="InterPro" id="IPR036188">
    <property type="entry name" value="FAD/NAD-bd_sf"/>
</dbReference>
<dbReference type="Pfam" id="PF00732">
    <property type="entry name" value="GMC_oxred_N"/>
    <property type="match status" value="1"/>
</dbReference>
<feature type="signal peptide" evidence="6">
    <location>
        <begin position="1"/>
        <end position="19"/>
    </location>
</feature>
<proteinExistence type="inferred from homology"/>
<keyword evidence="3" id="KW-0285">Flavoprotein</keyword>
<dbReference type="Pfam" id="PF05199">
    <property type="entry name" value="GMC_oxred_C"/>
    <property type="match status" value="1"/>
</dbReference>
<dbReference type="PANTHER" id="PTHR11552">
    <property type="entry name" value="GLUCOSE-METHANOL-CHOLINE GMC OXIDOREDUCTASE"/>
    <property type="match status" value="1"/>
</dbReference>
<evidence type="ECO:0000313" key="8">
    <source>
        <dbReference type="EMBL" id="PSR78013.1"/>
    </source>
</evidence>
<sequence length="658" mass="71344">MQLLHHALIVFSWATTAFAAIYEKFSDLPANKYDFVVVGGGASGNVIANRLSENSSVSVLVLEAGVSNEGLSLNYTVPFFNVFLRSQNPQDWNYTTVPQTGLGGRVLQYPRGKLLGGCTSMNGMQYVRGSSDDYDRYARFTGDPGWSWEGIQPYIRKNEHWTQPTDHHNTTGQFNPAVHGFHGTNAVSLAGFPLPIEDRIMQTMQELNDTFPFNLDTNSGHQLGVGWTQSTIKDGVRSSSATSYLGPEFISRPNLHVLLHAQVTRLIPTGSQNGKPTFRSVEFASDAAAPRHQVTASKEVILSAGSLETPHILLLSGIGDTVDLAALNITPRVHLPSVGQNLSVHIAANAIYFVNSTDTFDDAIRNTTLRNELVAEWNQTHGGLLGGGFGDHVGFTRMPDNASIFETHPDPSAGPNTGHFQMGISNGNISPPPTGHFISSGGTLITPTSRGSIKLNTSNPFDQPLIDLACLTTDFDIFAIREGIKTAQKFLSAPAWQGYVLGALGALANATTDAELEAFARANSAPNGHIVATASMSPKGADFGVVDPDLRVKGVEGLRVVDASVLHRGVNQKCRNLRPDHVSKGVILLHDPDSSGIGDFGIFDDLDTALRDRQRLASGEVLDDRYHARLLAFVKDKEFITIGCVHYYFNNKRRLAQE</sequence>
<dbReference type="InterPro" id="IPR012132">
    <property type="entry name" value="GMC_OxRdtase"/>
</dbReference>
<evidence type="ECO:0000256" key="2">
    <source>
        <dbReference type="ARBA" id="ARBA00010790"/>
    </source>
</evidence>
<evidence type="ECO:0000256" key="3">
    <source>
        <dbReference type="ARBA" id="ARBA00022630"/>
    </source>
</evidence>
<name>A0A2R6NW31_9APHY</name>
<evidence type="ECO:0000256" key="5">
    <source>
        <dbReference type="PIRSR" id="PIRSR000137-2"/>
    </source>
</evidence>
<evidence type="ECO:0000259" key="7">
    <source>
        <dbReference type="PROSITE" id="PS00624"/>
    </source>
</evidence>
<comment type="caution">
    <text evidence="8">The sequence shown here is derived from an EMBL/GenBank/DDBJ whole genome shotgun (WGS) entry which is preliminary data.</text>
</comment>
<dbReference type="InterPro" id="IPR000172">
    <property type="entry name" value="GMC_OxRdtase_N"/>
</dbReference>
<dbReference type="PANTHER" id="PTHR11552:SF147">
    <property type="entry name" value="CHOLINE DEHYDROGENASE, MITOCHONDRIAL"/>
    <property type="match status" value="1"/>
</dbReference>
<dbReference type="EMBL" id="MLYV02000763">
    <property type="protein sequence ID" value="PSR78013.1"/>
    <property type="molecule type" value="Genomic_DNA"/>
</dbReference>
<organism evidence="8 9">
    <name type="scientific">Hermanssonia centrifuga</name>
    <dbReference type="NCBI Taxonomy" id="98765"/>
    <lineage>
        <taxon>Eukaryota</taxon>
        <taxon>Fungi</taxon>
        <taxon>Dikarya</taxon>
        <taxon>Basidiomycota</taxon>
        <taxon>Agaricomycotina</taxon>
        <taxon>Agaricomycetes</taxon>
        <taxon>Polyporales</taxon>
        <taxon>Meruliaceae</taxon>
        <taxon>Hermanssonia</taxon>
    </lineage>
</organism>
<feature type="binding site" evidence="5">
    <location>
        <position position="263"/>
    </location>
    <ligand>
        <name>FAD</name>
        <dbReference type="ChEBI" id="CHEBI:57692"/>
    </ligand>
</feature>
<dbReference type="SUPFAM" id="SSF54373">
    <property type="entry name" value="FAD-linked reductases, C-terminal domain"/>
    <property type="match status" value="1"/>
</dbReference>
<dbReference type="STRING" id="98765.A0A2R6NW31"/>
<dbReference type="PROSITE" id="PS00624">
    <property type="entry name" value="GMC_OXRED_2"/>
    <property type="match status" value="1"/>
</dbReference>
<dbReference type="PIRSF" id="PIRSF000137">
    <property type="entry name" value="Alcohol_oxidase"/>
    <property type="match status" value="1"/>
</dbReference>
<comment type="similarity">
    <text evidence="2">Belongs to the GMC oxidoreductase family.</text>
</comment>
<evidence type="ECO:0000256" key="6">
    <source>
        <dbReference type="SAM" id="SignalP"/>
    </source>
</evidence>